<reference evidence="1" key="1">
    <citation type="submission" date="2021-01" db="EMBL/GenBank/DDBJ databases">
        <authorList>
            <consortium name="Genoscope - CEA"/>
            <person name="William W."/>
        </authorList>
    </citation>
    <scope>NUCLEOTIDE SEQUENCE</scope>
</reference>
<comment type="caution">
    <text evidence="1">The sequence shown here is derived from an EMBL/GenBank/DDBJ whole genome shotgun (WGS) entry which is preliminary data.</text>
</comment>
<proteinExistence type="predicted"/>
<evidence type="ECO:0000313" key="1">
    <source>
        <dbReference type="EMBL" id="CAD8129420.1"/>
    </source>
</evidence>
<sequence>MIAYLFVSLNSLRLKIRSADTEMAIIQMIQISAEQSSIYSLIEASAKELFPILTQIGFTIYLFDIQASQLFNSIIDFQKQIQSDQFLLIIINLHQLI</sequence>
<accession>A0A8S1RQC3</accession>
<dbReference type="Proteomes" id="UP000692954">
    <property type="component" value="Unassembled WGS sequence"/>
</dbReference>
<keyword evidence="2" id="KW-1185">Reference proteome</keyword>
<gene>
    <name evidence="1" type="ORF">PSON_ATCC_30995.1.T2220006</name>
</gene>
<dbReference type="EMBL" id="CAJJDN010000222">
    <property type="protein sequence ID" value="CAD8129420.1"/>
    <property type="molecule type" value="Genomic_DNA"/>
</dbReference>
<organism evidence="1 2">
    <name type="scientific">Paramecium sonneborni</name>
    <dbReference type="NCBI Taxonomy" id="65129"/>
    <lineage>
        <taxon>Eukaryota</taxon>
        <taxon>Sar</taxon>
        <taxon>Alveolata</taxon>
        <taxon>Ciliophora</taxon>
        <taxon>Intramacronucleata</taxon>
        <taxon>Oligohymenophorea</taxon>
        <taxon>Peniculida</taxon>
        <taxon>Parameciidae</taxon>
        <taxon>Paramecium</taxon>
    </lineage>
</organism>
<dbReference type="AlphaFoldDB" id="A0A8S1RQC3"/>
<evidence type="ECO:0000313" key="2">
    <source>
        <dbReference type="Proteomes" id="UP000692954"/>
    </source>
</evidence>
<protein>
    <submittedName>
        <fullName evidence="1">Uncharacterized protein</fullName>
    </submittedName>
</protein>
<name>A0A8S1RQC3_9CILI</name>